<keyword evidence="4" id="KW-0812">Transmembrane</keyword>
<keyword evidence="2" id="KW-0418">Kinase</keyword>
<protein>
    <recommendedName>
        <fullName evidence="5">Histidine kinase domain-containing protein</fullName>
    </recommendedName>
</protein>
<dbReference type="Pfam" id="PF07730">
    <property type="entry name" value="HisKA_3"/>
    <property type="match status" value="1"/>
</dbReference>
<dbReference type="InterPro" id="IPR011712">
    <property type="entry name" value="Sig_transdc_His_kin_sub3_dim/P"/>
</dbReference>
<dbReference type="CDD" id="cd16917">
    <property type="entry name" value="HATPase_UhpB-NarQ-NarX-like"/>
    <property type="match status" value="1"/>
</dbReference>
<feature type="domain" description="Histidine kinase" evidence="5">
    <location>
        <begin position="301"/>
        <end position="394"/>
    </location>
</feature>
<evidence type="ECO:0000256" key="2">
    <source>
        <dbReference type="ARBA" id="ARBA00022777"/>
    </source>
</evidence>
<proteinExistence type="predicted"/>
<dbReference type="PROSITE" id="PS50109">
    <property type="entry name" value="HIS_KIN"/>
    <property type="match status" value="1"/>
</dbReference>
<dbReference type="SMART" id="SM00387">
    <property type="entry name" value="HATPase_c"/>
    <property type="match status" value="1"/>
</dbReference>
<dbReference type="InterPro" id="IPR050482">
    <property type="entry name" value="Sensor_HK_TwoCompSys"/>
</dbReference>
<reference evidence="7" key="1">
    <citation type="journal article" date="2019" name="Int. J. Syst. Evol. Microbiol.">
        <title>The Global Catalogue of Microorganisms (GCM) 10K type strain sequencing project: providing services to taxonomists for standard genome sequencing and annotation.</title>
        <authorList>
            <consortium name="The Broad Institute Genomics Platform"/>
            <consortium name="The Broad Institute Genome Sequencing Center for Infectious Disease"/>
            <person name="Wu L."/>
            <person name="Ma J."/>
        </authorList>
    </citation>
    <scope>NUCLEOTIDE SEQUENCE [LARGE SCALE GENOMIC DNA]</scope>
    <source>
        <strain evidence="7">JCM 8201</strain>
    </source>
</reference>
<organism evidence="6 7">
    <name type="scientific">Actinocorallia aurantiaca</name>
    <dbReference type="NCBI Taxonomy" id="46204"/>
    <lineage>
        <taxon>Bacteria</taxon>
        <taxon>Bacillati</taxon>
        <taxon>Actinomycetota</taxon>
        <taxon>Actinomycetes</taxon>
        <taxon>Streptosporangiales</taxon>
        <taxon>Thermomonosporaceae</taxon>
        <taxon>Actinocorallia</taxon>
    </lineage>
</organism>
<evidence type="ECO:0000313" key="7">
    <source>
        <dbReference type="Proteomes" id="UP001501842"/>
    </source>
</evidence>
<feature type="transmembrane region" description="Helical" evidence="4">
    <location>
        <begin position="116"/>
        <end position="137"/>
    </location>
</feature>
<sequence length="402" mass="44639">MVSSAEDRIRLARDALTSRLGTMVRLLMQVRLLLVAISVLFLSVEDLRAGTLSLVACVALLSWLTARYWDVLVPWALAYPVLAWVDMVVSFAVLGVSGLEGPFFLFTLVNAAVAGLLYRWPGMVLMCLSEICCYYLILWSTETEKITFQTIVGQPSYYLLLGFCGVAMRRLLDDQARQEKARRAAEVNAAAWSERTRLAREMHDSLAKTLRGVALRAAALPLWVKRDVQRAVVEAEQVVAAVEIASREARELLVELRDGRLSRPLAEVVRESAENWGAEHGVEVECVLDATVELEPLTRHELHSILNETLTNTARHARAGRVSIRLEREEAEVVLTVEDDGVGFTLVEPRELARGGHYGLIGLHERAERVNGRLEVRGRPGLGTTVAAWFPLSHEAALRKAG</sequence>
<dbReference type="SUPFAM" id="SSF55874">
    <property type="entry name" value="ATPase domain of HSP90 chaperone/DNA topoisomerase II/histidine kinase"/>
    <property type="match status" value="1"/>
</dbReference>
<dbReference type="PANTHER" id="PTHR24421">
    <property type="entry name" value="NITRATE/NITRITE SENSOR PROTEIN NARX-RELATED"/>
    <property type="match status" value="1"/>
</dbReference>
<dbReference type="RefSeq" id="WP_344449837.1">
    <property type="nucleotide sequence ID" value="NZ_BAAATZ010000006.1"/>
</dbReference>
<accession>A0ABP6GGN0</accession>
<dbReference type="Proteomes" id="UP001501842">
    <property type="component" value="Unassembled WGS sequence"/>
</dbReference>
<keyword evidence="4" id="KW-0472">Membrane</keyword>
<evidence type="ECO:0000256" key="1">
    <source>
        <dbReference type="ARBA" id="ARBA00022679"/>
    </source>
</evidence>
<feature type="transmembrane region" description="Helical" evidence="4">
    <location>
        <begin position="81"/>
        <end position="109"/>
    </location>
</feature>
<feature type="transmembrane region" description="Helical" evidence="4">
    <location>
        <begin position="26"/>
        <end position="44"/>
    </location>
</feature>
<evidence type="ECO:0000313" key="6">
    <source>
        <dbReference type="EMBL" id="GAA2723391.1"/>
    </source>
</evidence>
<dbReference type="EMBL" id="BAAATZ010000006">
    <property type="protein sequence ID" value="GAA2723391.1"/>
    <property type="molecule type" value="Genomic_DNA"/>
</dbReference>
<dbReference type="Gene3D" id="1.20.5.1930">
    <property type="match status" value="1"/>
</dbReference>
<evidence type="ECO:0000256" key="4">
    <source>
        <dbReference type="SAM" id="Phobius"/>
    </source>
</evidence>
<dbReference type="InterPro" id="IPR036890">
    <property type="entry name" value="HATPase_C_sf"/>
</dbReference>
<gene>
    <name evidence="6" type="ORF">GCM10010439_18560</name>
</gene>
<dbReference type="InterPro" id="IPR003594">
    <property type="entry name" value="HATPase_dom"/>
</dbReference>
<dbReference type="InterPro" id="IPR005467">
    <property type="entry name" value="His_kinase_dom"/>
</dbReference>
<keyword evidence="4" id="KW-1133">Transmembrane helix</keyword>
<dbReference type="Pfam" id="PF02518">
    <property type="entry name" value="HATPase_c"/>
    <property type="match status" value="1"/>
</dbReference>
<keyword evidence="3" id="KW-0902">Two-component regulatory system</keyword>
<evidence type="ECO:0000256" key="3">
    <source>
        <dbReference type="ARBA" id="ARBA00023012"/>
    </source>
</evidence>
<evidence type="ECO:0000259" key="5">
    <source>
        <dbReference type="PROSITE" id="PS50109"/>
    </source>
</evidence>
<comment type="caution">
    <text evidence="6">The sequence shown here is derived from an EMBL/GenBank/DDBJ whole genome shotgun (WGS) entry which is preliminary data.</text>
</comment>
<keyword evidence="7" id="KW-1185">Reference proteome</keyword>
<keyword evidence="1" id="KW-0808">Transferase</keyword>
<name>A0ABP6GGN0_9ACTN</name>
<feature type="transmembrane region" description="Helical" evidence="4">
    <location>
        <begin position="51"/>
        <end position="69"/>
    </location>
</feature>
<dbReference type="Gene3D" id="3.30.565.10">
    <property type="entry name" value="Histidine kinase-like ATPase, C-terminal domain"/>
    <property type="match status" value="1"/>
</dbReference>